<proteinExistence type="predicted"/>
<dbReference type="Pfam" id="PF00211">
    <property type="entry name" value="Guanylate_cyc"/>
    <property type="match status" value="1"/>
</dbReference>
<feature type="domain" description="Guanylate cyclase" evidence="6">
    <location>
        <begin position="10"/>
        <end position="126"/>
    </location>
</feature>
<dbReference type="Gene3D" id="3.30.70.1230">
    <property type="entry name" value="Nucleotide cyclase"/>
    <property type="match status" value="1"/>
</dbReference>
<dbReference type="InterPro" id="IPR010432">
    <property type="entry name" value="RDD"/>
</dbReference>
<dbReference type="SMART" id="SM00044">
    <property type="entry name" value="CYCc"/>
    <property type="match status" value="1"/>
</dbReference>
<evidence type="ECO:0000256" key="3">
    <source>
        <dbReference type="ARBA" id="ARBA00022989"/>
    </source>
</evidence>
<dbReference type="InterPro" id="IPR029787">
    <property type="entry name" value="Nucleotide_cyclase"/>
</dbReference>
<evidence type="ECO:0000313" key="7">
    <source>
        <dbReference type="EMBL" id="PKK89523.1"/>
    </source>
</evidence>
<organism evidence="7 8">
    <name type="scientific">Candidatus Wallbacteria bacterium HGW-Wallbacteria-1</name>
    <dbReference type="NCBI Taxonomy" id="2013854"/>
    <lineage>
        <taxon>Bacteria</taxon>
        <taxon>Candidatus Walliibacteriota</taxon>
    </lineage>
</organism>
<dbReference type="Proteomes" id="UP000233256">
    <property type="component" value="Unassembled WGS sequence"/>
</dbReference>
<name>A0A2N1PME9_9BACT</name>
<sequence length="386" mass="42307">MSSAKSRNLSIMMTDIQGYTDKSSGSSRQEIVELIRRHGQLMIPVIEFYGGRIIKSIGDAFLVTFESATDGVVCAIIIQLILREYNSRQEDPERVLNLRVVINTGDVSLESGDIYGDAVNITARMEGLPCFPGGSIGISQSTFLLMNRNEIVTEEIGPMEMKGIPEPVTVYSVPLEKQRLTTIPAKLTKLVEASFDSSGGDSAAAQRLAQWKDEMGNFLQETNWGENIGQIRDSVQKTVDRAGKRIARGFTDKSILEKGRKKTFRDAAVPARFKSFVIDAVLIWAAGFAAGLFFGHGLIISVLKFVAVMGYLSLMWGFRGATIGQIACGLAVLNDDDSRLDLIMGIKRALLFVVSAAILFLGMMPLLLGQGRKTFYDQVCGTKVVR</sequence>
<evidence type="ECO:0000256" key="1">
    <source>
        <dbReference type="ARBA" id="ARBA00004141"/>
    </source>
</evidence>
<feature type="transmembrane region" description="Helical" evidence="5">
    <location>
        <begin position="281"/>
        <end position="303"/>
    </location>
</feature>
<evidence type="ECO:0000259" key="6">
    <source>
        <dbReference type="PROSITE" id="PS50125"/>
    </source>
</evidence>
<dbReference type="Pfam" id="PF06271">
    <property type="entry name" value="RDD"/>
    <property type="match status" value="1"/>
</dbReference>
<feature type="transmembrane region" description="Helical" evidence="5">
    <location>
        <begin position="309"/>
        <end position="333"/>
    </location>
</feature>
<dbReference type="GO" id="GO:0035556">
    <property type="term" value="P:intracellular signal transduction"/>
    <property type="evidence" value="ECO:0007669"/>
    <property type="project" value="InterPro"/>
</dbReference>
<keyword evidence="4 5" id="KW-0472">Membrane</keyword>
<evidence type="ECO:0000313" key="8">
    <source>
        <dbReference type="Proteomes" id="UP000233256"/>
    </source>
</evidence>
<dbReference type="PANTHER" id="PTHR43081:SF19">
    <property type="entry name" value="PH-SENSITIVE ADENYLATE CYCLASE RV1264"/>
    <property type="match status" value="1"/>
</dbReference>
<dbReference type="PANTHER" id="PTHR43081">
    <property type="entry name" value="ADENYLATE CYCLASE, TERMINAL-DIFFERENTIATION SPECIFIC-RELATED"/>
    <property type="match status" value="1"/>
</dbReference>
<comment type="subcellular location">
    <subcellularLocation>
        <location evidence="1">Membrane</location>
        <topology evidence="1">Multi-pass membrane protein</topology>
    </subcellularLocation>
</comment>
<protein>
    <recommendedName>
        <fullName evidence="6">Guanylate cyclase domain-containing protein</fullName>
    </recommendedName>
</protein>
<dbReference type="PROSITE" id="PS50125">
    <property type="entry name" value="GUANYLATE_CYCLASE_2"/>
    <property type="match status" value="1"/>
</dbReference>
<accession>A0A2N1PME9</accession>
<dbReference type="GO" id="GO:0006171">
    <property type="term" value="P:cAMP biosynthetic process"/>
    <property type="evidence" value="ECO:0007669"/>
    <property type="project" value="TreeGrafter"/>
</dbReference>
<dbReference type="CDD" id="cd07302">
    <property type="entry name" value="CHD"/>
    <property type="match status" value="1"/>
</dbReference>
<keyword evidence="3 5" id="KW-1133">Transmembrane helix</keyword>
<dbReference type="GO" id="GO:0016020">
    <property type="term" value="C:membrane"/>
    <property type="evidence" value="ECO:0007669"/>
    <property type="project" value="UniProtKB-SubCell"/>
</dbReference>
<dbReference type="InterPro" id="IPR050697">
    <property type="entry name" value="Adenylyl/Guanylyl_Cyclase_3/4"/>
</dbReference>
<reference evidence="7 8" key="1">
    <citation type="journal article" date="2017" name="ISME J.">
        <title>Potential for microbial H2 and metal transformations associated with novel bacteria and archaea in deep terrestrial subsurface sediments.</title>
        <authorList>
            <person name="Hernsdorf A.W."/>
            <person name="Amano Y."/>
            <person name="Miyakawa K."/>
            <person name="Ise K."/>
            <person name="Suzuki Y."/>
            <person name="Anantharaman K."/>
            <person name="Probst A."/>
            <person name="Burstein D."/>
            <person name="Thomas B.C."/>
            <person name="Banfield J.F."/>
        </authorList>
    </citation>
    <scope>NUCLEOTIDE SEQUENCE [LARGE SCALE GENOMIC DNA]</scope>
    <source>
        <strain evidence="7">HGW-Wallbacteria-1</strain>
    </source>
</reference>
<dbReference type="EMBL" id="PGXC01000016">
    <property type="protein sequence ID" value="PKK89523.1"/>
    <property type="molecule type" value="Genomic_DNA"/>
</dbReference>
<comment type="caution">
    <text evidence="7">The sequence shown here is derived from an EMBL/GenBank/DDBJ whole genome shotgun (WGS) entry which is preliminary data.</text>
</comment>
<dbReference type="AlphaFoldDB" id="A0A2N1PME9"/>
<gene>
    <name evidence="7" type="ORF">CVV64_14030</name>
</gene>
<dbReference type="GO" id="GO:0004016">
    <property type="term" value="F:adenylate cyclase activity"/>
    <property type="evidence" value="ECO:0007669"/>
    <property type="project" value="UniProtKB-ARBA"/>
</dbReference>
<dbReference type="InterPro" id="IPR001054">
    <property type="entry name" value="A/G_cyclase"/>
</dbReference>
<evidence type="ECO:0000256" key="2">
    <source>
        <dbReference type="ARBA" id="ARBA00022692"/>
    </source>
</evidence>
<keyword evidence="2 5" id="KW-0812">Transmembrane</keyword>
<evidence type="ECO:0000256" key="5">
    <source>
        <dbReference type="SAM" id="Phobius"/>
    </source>
</evidence>
<dbReference type="SUPFAM" id="SSF55073">
    <property type="entry name" value="Nucleotide cyclase"/>
    <property type="match status" value="1"/>
</dbReference>
<feature type="transmembrane region" description="Helical" evidence="5">
    <location>
        <begin position="349"/>
        <end position="368"/>
    </location>
</feature>
<evidence type="ECO:0000256" key="4">
    <source>
        <dbReference type="ARBA" id="ARBA00023136"/>
    </source>
</evidence>